<dbReference type="Proteomes" id="UP000184085">
    <property type="component" value="Unassembled WGS sequence"/>
</dbReference>
<evidence type="ECO:0000256" key="1">
    <source>
        <dbReference type="ARBA" id="ARBA00006926"/>
    </source>
</evidence>
<evidence type="ECO:0000313" key="7">
    <source>
        <dbReference type="EMBL" id="SCM67129.1"/>
    </source>
</evidence>
<accession>A0A1M4MX42</accession>
<keyword evidence="3 5" id="KW-0560">Oxidoreductase</keyword>
<dbReference type="PROSITE" id="PS00460">
    <property type="entry name" value="GLUTATHIONE_PEROXID_1"/>
    <property type="match status" value="1"/>
</dbReference>
<keyword evidence="2 5" id="KW-0575">Peroxidase</keyword>
<keyword evidence="8" id="KW-1185">Reference proteome</keyword>
<proteinExistence type="inferred from homology"/>
<dbReference type="SUPFAM" id="SSF52833">
    <property type="entry name" value="Thioredoxin-like"/>
    <property type="match status" value="1"/>
</dbReference>
<sequence>MFVRQCIISAFILSASSAWAGMSQFDFTSIEGLQMDTASWEGRPVLVVNTASRCGFTPQYDDLQALHEKYSDQGLVVLAVPSNDFRQELSSAEAVKDFCAVNFDLTLPMTDISKVKGTEAHPFYRWVKETAGFEPGWNFNKVLISGEGEVVATYGSIVKPTSPKLVSQIEQELAD</sequence>
<evidence type="ECO:0000256" key="2">
    <source>
        <dbReference type="ARBA" id="ARBA00022559"/>
    </source>
</evidence>
<dbReference type="CDD" id="cd00340">
    <property type="entry name" value="GSH_Peroxidase"/>
    <property type="match status" value="1"/>
</dbReference>
<evidence type="ECO:0000256" key="4">
    <source>
        <dbReference type="PIRSR" id="PIRSR000303-1"/>
    </source>
</evidence>
<reference evidence="8" key="1">
    <citation type="submission" date="2016-09" db="EMBL/GenBank/DDBJ databases">
        <authorList>
            <person name="Wibberg D."/>
        </authorList>
    </citation>
    <scope>NUCLEOTIDE SEQUENCE [LARGE SCALE GENOMIC DNA]</scope>
</reference>
<feature type="active site" evidence="4">
    <location>
        <position position="54"/>
    </location>
</feature>
<feature type="chain" id="PRO_5009906581" description="Glutathione peroxidase" evidence="6">
    <location>
        <begin position="21"/>
        <end position="175"/>
    </location>
</feature>
<comment type="similarity">
    <text evidence="1 5">Belongs to the glutathione peroxidase family.</text>
</comment>
<dbReference type="Pfam" id="PF00255">
    <property type="entry name" value="GSHPx"/>
    <property type="match status" value="1"/>
</dbReference>
<gene>
    <name evidence="7" type="ORF">KARMA_1316</name>
</gene>
<keyword evidence="6" id="KW-0732">Signal</keyword>
<dbReference type="AlphaFoldDB" id="A0A1M4MX42"/>
<dbReference type="PANTHER" id="PTHR11592:SF78">
    <property type="entry name" value="GLUTATHIONE PEROXIDASE"/>
    <property type="match status" value="1"/>
</dbReference>
<dbReference type="GO" id="GO:0034599">
    <property type="term" value="P:cellular response to oxidative stress"/>
    <property type="evidence" value="ECO:0007669"/>
    <property type="project" value="TreeGrafter"/>
</dbReference>
<dbReference type="InterPro" id="IPR000889">
    <property type="entry name" value="Glutathione_peroxidase"/>
</dbReference>
<protein>
    <recommendedName>
        <fullName evidence="5">Glutathione peroxidase</fullName>
    </recommendedName>
</protein>
<dbReference type="InterPro" id="IPR036249">
    <property type="entry name" value="Thioredoxin-like_sf"/>
</dbReference>
<dbReference type="PRINTS" id="PR01011">
    <property type="entry name" value="GLUTPROXDASE"/>
</dbReference>
<evidence type="ECO:0000256" key="5">
    <source>
        <dbReference type="RuleBase" id="RU000499"/>
    </source>
</evidence>
<dbReference type="EMBL" id="FMJB01000043">
    <property type="protein sequence ID" value="SCM67129.1"/>
    <property type="molecule type" value="Genomic_DNA"/>
</dbReference>
<evidence type="ECO:0000256" key="3">
    <source>
        <dbReference type="ARBA" id="ARBA00023002"/>
    </source>
</evidence>
<dbReference type="RefSeq" id="WP_072705760.1">
    <property type="nucleotide sequence ID" value="NZ_FMJB01000043.1"/>
</dbReference>
<dbReference type="GO" id="GO:0004601">
    <property type="term" value="F:peroxidase activity"/>
    <property type="evidence" value="ECO:0007669"/>
    <property type="project" value="UniProtKB-KW"/>
</dbReference>
<dbReference type="PANTHER" id="PTHR11592">
    <property type="entry name" value="GLUTATHIONE PEROXIDASE"/>
    <property type="match status" value="1"/>
</dbReference>
<evidence type="ECO:0000313" key="8">
    <source>
        <dbReference type="Proteomes" id="UP000184085"/>
    </source>
</evidence>
<dbReference type="PROSITE" id="PS51355">
    <property type="entry name" value="GLUTATHIONE_PEROXID_3"/>
    <property type="match status" value="1"/>
</dbReference>
<dbReference type="PIRSF" id="PIRSF000303">
    <property type="entry name" value="Glutathion_perox"/>
    <property type="match status" value="1"/>
</dbReference>
<name>A0A1M4MX42_9RHOB</name>
<organism evidence="7 8">
    <name type="scientific">Donghicola eburneus</name>
    <dbReference type="NCBI Taxonomy" id="393278"/>
    <lineage>
        <taxon>Bacteria</taxon>
        <taxon>Pseudomonadati</taxon>
        <taxon>Pseudomonadota</taxon>
        <taxon>Alphaproteobacteria</taxon>
        <taxon>Rhodobacterales</taxon>
        <taxon>Roseobacteraceae</taxon>
        <taxon>Donghicola</taxon>
    </lineage>
</organism>
<feature type="signal peptide" evidence="6">
    <location>
        <begin position="1"/>
        <end position="20"/>
    </location>
</feature>
<evidence type="ECO:0000256" key="6">
    <source>
        <dbReference type="SAM" id="SignalP"/>
    </source>
</evidence>
<dbReference type="Gene3D" id="3.40.30.10">
    <property type="entry name" value="Glutaredoxin"/>
    <property type="match status" value="1"/>
</dbReference>
<dbReference type="InterPro" id="IPR029759">
    <property type="entry name" value="GPX_AS"/>
</dbReference>